<name>A0A401QRR8_STRNR</name>
<dbReference type="EMBL" id="BHXC01000006">
    <property type="protein sequence ID" value="GCB88117.1"/>
    <property type="molecule type" value="Genomic_DNA"/>
</dbReference>
<evidence type="ECO:0000256" key="1">
    <source>
        <dbReference type="SAM" id="Phobius"/>
    </source>
</evidence>
<accession>A0A401QRR8</accession>
<proteinExistence type="predicted"/>
<organism evidence="2 3">
    <name type="scientific">Streptomyces noursei</name>
    <name type="common">Streptomyces albulus</name>
    <dbReference type="NCBI Taxonomy" id="1971"/>
    <lineage>
        <taxon>Bacteria</taxon>
        <taxon>Bacillati</taxon>
        <taxon>Actinomycetota</taxon>
        <taxon>Actinomycetes</taxon>
        <taxon>Kitasatosporales</taxon>
        <taxon>Streptomycetaceae</taxon>
        <taxon>Streptomyces</taxon>
    </lineage>
</organism>
<dbReference type="RefSeq" id="WP_016575060.1">
    <property type="nucleotide sequence ID" value="NZ_BHXC01000006.1"/>
</dbReference>
<dbReference type="Proteomes" id="UP000288351">
    <property type="component" value="Unassembled WGS sequence"/>
</dbReference>
<evidence type="ECO:0000313" key="3">
    <source>
        <dbReference type="Proteomes" id="UP000288351"/>
    </source>
</evidence>
<keyword evidence="1" id="KW-1133">Transmembrane helix</keyword>
<gene>
    <name evidence="2" type="ORF">SALB_00786</name>
</gene>
<sequence>MSAESLTQRKGRTSLLARLGRWIPVVSGLLTSAAVLLLVLTGNIEAVAPVATLGAAITGGAANKVNIHIRR</sequence>
<keyword evidence="1" id="KW-0812">Transmembrane</keyword>
<keyword evidence="1" id="KW-0472">Membrane</keyword>
<evidence type="ECO:0000313" key="2">
    <source>
        <dbReference type="EMBL" id="GCB88117.1"/>
    </source>
</evidence>
<dbReference type="AlphaFoldDB" id="A0A401QRR8"/>
<feature type="transmembrane region" description="Helical" evidence="1">
    <location>
        <begin position="46"/>
        <end position="65"/>
    </location>
</feature>
<feature type="transmembrane region" description="Helical" evidence="1">
    <location>
        <begin position="21"/>
        <end position="40"/>
    </location>
</feature>
<comment type="caution">
    <text evidence="2">The sequence shown here is derived from an EMBL/GenBank/DDBJ whole genome shotgun (WGS) entry which is preliminary data.</text>
</comment>
<reference evidence="2 3" key="1">
    <citation type="journal article" date="2019" name="Microbiol. Resour. Announc.">
        <title>Draft Genome Sequence of the Most Traditional epsilon-Poly-l-Lysine Producer, Streptomyces albulus NBRC14147.</title>
        <authorList>
            <person name="Yamanaka K."/>
            <person name="Hamano Y."/>
        </authorList>
    </citation>
    <scope>NUCLEOTIDE SEQUENCE [LARGE SCALE GENOMIC DNA]</scope>
    <source>
        <strain evidence="2 3">NBRC 14147</strain>
    </source>
</reference>
<protein>
    <submittedName>
        <fullName evidence="2">Uncharacterized protein</fullName>
    </submittedName>
</protein>